<evidence type="ECO:0000313" key="1">
    <source>
        <dbReference type="EMBL" id="MBC3807068.1"/>
    </source>
</evidence>
<gene>
    <name evidence="1" type="ORF">H8K52_06890</name>
</gene>
<reference evidence="1 2" key="1">
    <citation type="submission" date="2020-08" db="EMBL/GenBank/DDBJ databases">
        <title>Novel species isolated from subtropical streams in China.</title>
        <authorList>
            <person name="Lu H."/>
        </authorList>
    </citation>
    <scope>NUCLEOTIDE SEQUENCE [LARGE SCALE GENOMIC DNA]</scope>
    <source>
        <strain evidence="1 2">KACC 16656</strain>
    </source>
</reference>
<dbReference type="EMBL" id="JACOFW010000005">
    <property type="protein sequence ID" value="MBC3807068.1"/>
    <property type="molecule type" value="Genomic_DNA"/>
</dbReference>
<keyword evidence="2" id="KW-1185">Reference proteome</keyword>
<sequence>MPITPELLQDLMQAMESEGAIDFAGLPFKQDELREIVASHVCELAMNMDSFNESERFLMLLAIVAKLNLENLVLHMQLQHDHHIPSKIAVNELMLKFRKAD</sequence>
<comment type="caution">
    <text evidence="1">The sequence shown here is derived from an EMBL/GenBank/DDBJ whole genome shotgun (WGS) entry which is preliminary data.</text>
</comment>
<name>A0ABR6X353_9BURK</name>
<dbReference type="RefSeq" id="WP_186922150.1">
    <property type="nucleotide sequence ID" value="NZ_JACOFW010000005.1"/>
</dbReference>
<protein>
    <submittedName>
        <fullName evidence="1">Uncharacterized protein</fullName>
    </submittedName>
</protein>
<evidence type="ECO:0000313" key="2">
    <source>
        <dbReference type="Proteomes" id="UP000648257"/>
    </source>
</evidence>
<organism evidence="1 2">
    <name type="scientific">Undibacterium seohonense</name>
    <dbReference type="NCBI Taxonomy" id="1344950"/>
    <lineage>
        <taxon>Bacteria</taxon>
        <taxon>Pseudomonadati</taxon>
        <taxon>Pseudomonadota</taxon>
        <taxon>Betaproteobacteria</taxon>
        <taxon>Burkholderiales</taxon>
        <taxon>Oxalobacteraceae</taxon>
        <taxon>Undibacterium</taxon>
    </lineage>
</organism>
<accession>A0ABR6X353</accession>
<dbReference type="Proteomes" id="UP000648257">
    <property type="component" value="Unassembled WGS sequence"/>
</dbReference>
<proteinExistence type="predicted"/>